<gene>
    <name evidence="2" type="ORF">AAM4_2806</name>
</gene>
<protein>
    <submittedName>
        <fullName evidence="2">Conserved domain protein</fullName>
    </submittedName>
</protein>
<feature type="transmembrane region" description="Helical" evidence="1">
    <location>
        <begin position="242"/>
        <end position="261"/>
    </location>
</feature>
<organism evidence="2">
    <name type="scientific">Actinomyces succiniciruminis</name>
    <dbReference type="NCBI Taxonomy" id="1522002"/>
    <lineage>
        <taxon>Bacteria</taxon>
        <taxon>Bacillati</taxon>
        <taxon>Actinomycetota</taxon>
        <taxon>Actinomycetes</taxon>
        <taxon>Actinomycetales</taxon>
        <taxon>Actinomycetaceae</taxon>
        <taxon>Actinomyces</taxon>
    </lineage>
</organism>
<dbReference type="EMBL" id="LK995542">
    <property type="protein sequence ID" value="CED92638.1"/>
    <property type="molecule type" value="Genomic_DNA"/>
</dbReference>
<sequence>MLSQPSSTSALAARAVAGEFLSKRTIWSSLILTAVAAWVGMHLGVVVNLRVASAGVFLATAAAMSSIAWTWVHSERWPGLTRFPIAAKDLARAAYLVGSLVVFLEVVLPVIAFISTAQNVTWTDAITVTLLALGMAPPVLLLWSGPTRRHRLGALIALAAGIVLGVVLNPLIAAVMLAVEGTVCFLLGFEVVDDAARRRGAGLRVSSLVLGELASSRMTQINTAALVAFGWLFNAMLHNHGAALPLGAVMVVQNTPLNAYFSRHPSTWLVVKTCPRTWRTLCVYALQLAALYLICGAVAVFAPEPTLAHFGNDVVFVVTAASSAALAAAVMEWRWPLLDWKSEREVIRHPRKYVPALVACILSTACWALTR</sequence>
<accession>A0A1L7RSN4</accession>
<reference evidence="2" key="1">
    <citation type="submission" date="2014-07" db="EMBL/GenBank/DDBJ databases">
        <authorList>
            <person name="Zhang J.E."/>
            <person name="Yang H."/>
            <person name="Guo J."/>
            <person name="Deng Z."/>
            <person name="Luo H."/>
            <person name="Luo M."/>
            <person name="Zhao B."/>
        </authorList>
    </citation>
    <scope>NUCLEOTIDE SEQUENCE</scope>
    <source>
        <strain evidence="2">AM4</strain>
    </source>
</reference>
<proteinExistence type="predicted"/>
<feature type="transmembrane region" description="Helical" evidence="1">
    <location>
        <begin position="155"/>
        <end position="179"/>
    </location>
</feature>
<evidence type="ECO:0000256" key="1">
    <source>
        <dbReference type="SAM" id="Phobius"/>
    </source>
</evidence>
<feature type="transmembrane region" description="Helical" evidence="1">
    <location>
        <begin position="93"/>
        <end position="114"/>
    </location>
</feature>
<feature type="transmembrane region" description="Helical" evidence="1">
    <location>
        <begin position="26"/>
        <end position="45"/>
    </location>
</feature>
<feature type="transmembrane region" description="Helical" evidence="1">
    <location>
        <begin position="314"/>
        <end position="333"/>
    </location>
</feature>
<dbReference type="AlphaFoldDB" id="A0A1L7RSN4"/>
<keyword evidence="1" id="KW-1133">Transmembrane helix</keyword>
<feature type="transmembrane region" description="Helical" evidence="1">
    <location>
        <begin position="51"/>
        <end position="72"/>
    </location>
</feature>
<feature type="transmembrane region" description="Helical" evidence="1">
    <location>
        <begin position="281"/>
        <end position="302"/>
    </location>
</feature>
<keyword evidence="1" id="KW-0812">Transmembrane</keyword>
<name>A0A1L7RSN4_9ACTO</name>
<keyword evidence="1" id="KW-0472">Membrane</keyword>
<feature type="transmembrane region" description="Helical" evidence="1">
    <location>
        <begin position="120"/>
        <end position="143"/>
    </location>
</feature>
<evidence type="ECO:0000313" key="2">
    <source>
        <dbReference type="EMBL" id="CED92638.1"/>
    </source>
</evidence>